<organism evidence="1 2">
    <name type="scientific">Agrobacterium rubi TR3 = NBRC 13261</name>
    <dbReference type="NCBI Taxonomy" id="1368415"/>
    <lineage>
        <taxon>Bacteria</taxon>
        <taxon>Pseudomonadati</taxon>
        <taxon>Pseudomonadota</taxon>
        <taxon>Alphaproteobacteria</taxon>
        <taxon>Hyphomicrobiales</taxon>
        <taxon>Rhizobiaceae</taxon>
        <taxon>Rhizobium/Agrobacterium group</taxon>
        <taxon>Agrobacterium</taxon>
    </lineage>
</organism>
<proteinExistence type="predicted"/>
<dbReference type="EMBL" id="BBJU01000023">
    <property type="protein sequence ID" value="GAK72117.1"/>
    <property type="molecule type" value="Genomic_DNA"/>
</dbReference>
<dbReference type="AlphaFoldDB" id="A0A081CZM1"/>
<gene>
    <name evidence="1" type="ORF">RRU01S_23_01930</name>
</gene>
<accession>A0A081CZM1</accession>
<dbReference type="RefSeq" id="WP_131367807.1">
    <property type="nucleotide sequence ID" value="NZ_BBJU01000023.1"/>
</dbReference>
<evidence type="ECO:0000313" key="1">
    <source>
        <dbReference type="EMBL" id="GAK72117.1"/>
    </source>
</evidence>
<dbReference type="Proteomes" id="UP000028701">
    <property type="component" value="Unassembled WGS sequence"/>
</dbReference>
<sequence length="115" mass="12527">MHLHGIGLHDKALPSADLVTSCANMVDFALMFEDTNLRQGNDIDDMVSEQVSPDHVTMSHAPKTSKATPTVVSVSEADVVPHLSETGRYLILKTLTLRAVMSFSRPDFAFNSALD</sequence>
<dbReference type="OrthoDB" id="7427781at2"/>
<protein>
    <submittedName>
        <fullName evidence="1">Uncharacterized protein</fullName>
    </submittedName>
</protein>
<evidence type="ECO:0000313" key="2">
    <source>
        <dbReference type="Proteomes" id="UP000028701"/>
    </source>
</evidence>
<comment type="caution">
    <text evidence="1">The sequence shown here is derived from an EMBL/GenBank/DDBJ whole genome shotgun (WGS) entry which is preliminary data.</text>
</comment>
<reference evidence="1 2" key="1">
    <citation type="submission" date="2014-08" db="EMBL/GenBank/DDBJ databases">
        <title>Whole genome shotgun sequence of Rhizobium rubi NBRC 13261.</title>
        <authorList>
            <person name="Katano-Makiyama Y."/>
            <person name="Hosoyama A."/>
            <person name="Hashimoto M."/>
            <person name="Hosoyama Y."/>
            <person name="Noguchi M."/>
            <person name="Tsuchikane K."/>
            <person name="Uohara A."/>
            <person name="Ohji S."/>
            <person name="Ichikawa N."/>
            <person name="Kimura A."/>
            <person name="Yamazoe A."/>
            <person name="Fujita N."/>
        </authorList>
    </citation>
    <scope>NUCLEOTIDE SEQUENCE [LARGE SCALE GENOMIC DNA]</scope>
    <source>
        <strain evidence="1 2">NBRC 13261</strain>
    </source>
</reference>
<name>A0A081CZM1_9HYPH</name>